<feature type="compositionally biased region" description="Low complexity" evidence="1">
    <location>
        <begin position="12"/>
        <end position="22"/>
    </location>
</feature>
<proteinExistence type="predicted"/>
<reference evidence="2" key="2">
    <citation type="journal article" date="2021" name="Microbiome">
        <title>Successional dynamics and alternative stable states in a saline activated sludge microbial community over 9 years.</title>
        <authorList>
            <person name="Wang Y."/>
            <person name="Ye J."/>
            <person name="Ju F."/>
            <person name="Liu L."/>
            <person name="Boyd J.A."/>
            <person name="Deng Y."/>
            <person name="Parks D.H."/>
            <person name="Jiang X."/>
            <person name="Yin X."/>
            <person name="Woodcroft B.J."/>
            <person name="Tyson G.W."/>
            <person name="Hugenholtz P."/>
            <person name="Polz M.F."/>
            <person name="Zhang T."/>
        </authorList>
    </citation>
    <scope>NUCLEOTIDE SEQUENCE</scope>
    <source>
        <strain evidence="2">HKST-UBA17</strain>
    </source>
</reference>
<feature type="region of interest" description="Disordered" evidence="1">
    <location>
        <begin position="1"/>
        <end position="34"/>
    </location>
</feature>
<feature type="compositionally biased region" description="Basic and acidic residues" evidence="1">
    <location>
        <begin position="23"/>
        <end position="32"/>
    </location>
</feature>
<organism evidence="2 3">
    <name type="scientific">Candidatus Dojkabacteria bacterium</name>
    <dbReference type="NCBI Taxonomy" id="2099670"/>
    <lineage>
        <taxon>Bacteria</taxon>
        <taxon>Candidatus Dojkabacteria</taxon>
    </lineage>
</organism>
<dbReference type="Proteomes" id="UP000741282">
    <property type="component" value="Unassembled WGS sequence"/>
</dbReference>
<feature type="compositionally biased region" description="Polar residues" evidence="1">
    <location>
        <begin position="1"/>
        <end position="11"/>
    </location>
</feature>
<comment type="caution">
    <text evidence="2">The sequence shown here is derived from an EMBL/GenBank/DDBJ whole genome shotgun (WGS) entry which is preliminary data.</text>
</comment>
<reference evidence="2" key="1">
    <citation type="submission" date="2020-04" db="EMBL/GenBank/DDBJ databases">
        <authorList>
            <person name="Zhang T."/>
        </authorList>
    </citation>
    <scope>NUCLEOTIDE SEQUENCE</scope>
    <source>
        <strain evidence="2">HKST-UBA17</strain>
    </source>
</reference>
<gene>
    <name evidence="2" type="ORF">KC685_02380</name>
</gene>
<evidence type="ECO:0000313" key="3">
    <source>
        <dbReference type="Proteomes" id="UP000741282"/>
    </source>
</evidence>
<protein>
    <submittedName>
        <fullName evidence="2">Uncharacterized protein</fullName>
    </submittedName>
</protein>
<dbReference type="EMBL" id="JAGQLN010000007">
    <property type="protein sequence ID" value="MCA9376744.1"/>
    <property type="molecule type" value="Genomic_DNA"/>
</dbReference>
<sequence>MQNGVKNGKATQFSSKQQPSPDQKSKGWERKRQSQIFMDRITDYMGMTISEFEEVKENMEHHKDQFTINDKLAFTYISKMSSSSKLLIDWVDRLLGKPKPENEQEMQITPDKFILEIIDKTDDVES</sequence>
<evidence type="ECO:0000313" key="2">
    <source>
        <dbReference type="EMBL" id="MCA9376744.1"/>
    </source>
</evidence>
<dbReference type="AlphaFoldDB" id="A0A955KX32"/>
<accession>A0A955KX32</accession>
<name>A0A955KX32_9BACT</name>
<evidence type="ECO:0000256" key="1">
    <source>
        <dbReference type="SAM" id="MobiDB-lite"/>
    </source>
</evidence>